<proteinExistence type="predicted"/>
<name>A0A392S4N5_9FABA</name>
<dbReference type="AlphaFoldDB" id="A0A392S4N5"/>
<comment type="caution">
    <text evidence="1">The sequence shown here is derived from an EMBL/GenBank/DDBJ whole genome shotgun (WGS) entry which is preliminary data.</text>
</comment>
<dbReference type="EMBL" id="LXQA010313802">
    <property type="protein sequence ID" value="MCI43174.1"/>
    <property type="molecule type" value="Genomic_DNA"/>
</dbReference>
<evidence type="ECO:0000313" key="2">
    <source>
        <dbReference type="Proteomes" id="UP000265520"/>
    </source>
</evidence>
<feature type="non-terminal residue" evidence="1">
    <location>
        <position position="63"/>
    </location>
</feature>
<evidence type="ECO:0000313" key="1">
    <source>
        <dbReference type="EMBL" id="MCI43174.1"/>
    </source>
</evidence>
<keyword evidence="2" id="KW-1185">Reference proteome</keyword>
<reference evidence="1 2" key="1">
    <citation type="journal article" date="2018" name="Front. Plant Sci.">
        <title>Red Clover (Trifolium pratense) and Zigzag Clover (T. medium) - A Picture of Genomic Similarities and Differences.</title>
        <authorList>
            <person name="Dluhosova J."/>
            <person name="Istvanek J."/>
            <person name="Nedelnik J."/>
            <person name="Repkova J."/>
        </authorList>
    </citation>
    <scope>NUCLEOTIDE SEQUENCE [LARGE SCALE GENOMIC DNA]</scope>
    <source>
        <strain evidence="2">cv. 10/8</strain>
        <tissue evidence="1">Leaf</tissue>
    </source>
</reference>
<organism evidence="1 2">
    <name type="scientific">Trifolium medium</name>
    <dbReference type="NCBI Taxonomy" id="97028"/>
    <lineage>
        <taxon>Eukaryota</taxon>
        <taxon>Viridiplantae</taxon>
        <taxon>Streptophyta</taxon>
        <taxon>Embryophyta</taxon>
        <taxon>Tracheophyta</taxon>
        <taxon>Spermatophyta</taxon>
        <taxon>Magnoliopsida</taxon>
        <taxon>eudicotyledons</taxon>
        <taxon>Gunneridae</taxon>
        <taxon>Pentapetalae</taxon>
        <taxon>rosids</taxon>
        <taxon>fabids</taxon>
        <taxon>Fabales</taxon>
        <taxon>Fabaceae</taxon>
        <taxon>Papilionoideae</taxon>
        <taxon>50 kb inversion clade</taxon>
        <taxon>NPAAA clade</taxon>
        <taxon>Hologalegina</taxon>
        <taxon>IRL clade</taxon>
        <taxon>Trifolieae</taxon>
        <taxon>Trifolium</taxon>
    </lineage>
</organism>
<protein>
    <submittedName>
        <fullName evidence="1">Uncharacterized protein</fullName>
    </submittedName>
</protein>
<accession>A0A392S4N5</accession>
<dbReference type="Proteomes" id="UP000265520">
    <property type="component" value="Unassembled WGS sequence"/>
</dbReference>
<sequence>MVHMWFGVTSVVPLTMSSMCESFLKVYRKWKHGTKGVLLVWHAMVWALWRARNDKIFNAKDVK</sequence>